<protein>
    <submittedName>
        <fullName evidence="1">Addiction module protein</fullName>
    </submittedName>
</protein>
<name>A0A9X1U6S6_9FLAO</name>
<dbReference type="Proteomes" id="UP001139462">
    <property type="component" value="Unassembled WGS sequence"/>
</dbReference>
<dbReference type="Pfam" id="PF09720">
    <property type="entry name" value="Unstab_antitox"/>
    <property type="match status" value="1"/>
</dbReference>
<dbReference type="AlphaFoldDB" id="A0A9X1U6S6"/>
<reference evidence="1" key="1">
    <citation type="submission" date="2021-09" db="EMBL/GenBank/DDBJ databases">
        <title>Genome of Aequorivita sp. strain F64183.</title>
        <authorList>
            <person name="Wang Y."/>
        </authorList>
    </citation>
    <scope>NUCLEOTIDE SEQUENCE</scope>
    <source>
        <strain evidence="1">F64183</strain>
    </source>
</reference>
<evidence type="ECO:0000313" key="2">
    <source>
        <dbReference type="Proteomes" id="UP001139462"/>
    </source>
</evidence>
<gene>
    <name evidence="1" type="ORF">K8344_12390</name>
</gene>
<organism evidence="1 2">
    <name type="scientific">Aequorivita xiaoshiensis</name>
    <dbReference type="NCBI Taxonomy" id="2874476"/>
    <lineage>
        <taxon>Bacteria</taxon>
        <taxon>Pseudomonadati</taxon>
        <taxon>Bacteroidota</taxon>
        <taxon>Flavobacteriia</taxon>
        <taxon>Flavobacteriales</taxon>
        <taxon>Flavobacteriaceae</taxon>
        <taxon>Aequorivita</taxon>
    </lineage>
</organism>
<accession>A0A9X1U6S6</accession>
<proteinExistence type="predicted"/>
<dbReference type="EMBL" id="JAIRBB010000013">
    <property type="protein sequence ID" value="MCG2431923.1"/>
    <property type="molecule type" value="Genomic_DNA"/>
</dbReference>
<sequence>MDLKTRKYNFIQELFKIDKEKVMTALERVLKQEIEEQLEISKAHKKELDSRLKSFKDNPEDVLDWEEVKRDW</sequence>
<keyword evidence="2" id="KW-1185">Reference proteome</keyword>
<dbReference type="RefSeq" id="WP_139856474.1">
    <property type="nucleotide sequence ID" value="NZ_JAIRBB010000013.1"/>
</dbReference>
<comment type="caution">
    <text evidence="1">The sequence shown here is derived from an EMBL/GenBank/DDBJ whole genome shotgun (WGS) entry which is preliminary data.</text>
</comment>
<evidence type="ECO:0000313" key="1">
    <source>
        <dbReference type="EMBL" id="MCG2431923.1"/>
    </source>
</evidence>
<dbReference type="InterPro" id="IPR013406">
    <property type="entry name" value="CHP02574_addiction_mod"/>
</dbReference>